<evidence type="ECO:0000259" key="1">
    <source>
        <dbReference type="PROSITE" id="PS51705"/>
    </source>
</evidence>
<dbReference type="GO" id="GO:0043022">
    <property type="term" value="F:ribosome binding"/>
    <property type="evidence" value="ECO:0007669"/>
    <property type="project" value="TreeGrafter"/>
</dbReference>
<dbReference type="PANTHER" id="PTHR10229">
    <property type="entry name" value="GTP-BINDING PROTEIN HFLX"/>
    <property type="match status" value="1"/>
</dbReference>
<dbReference type="Gene3D" id="3.40.50.300">
    <property type="entry name" value="P-loop containing nucleotide triphosphate hydrolases"/>
    <property type="match status" value="1"/>
</dbReference>
<dbReference type="InterPro" id="IPR006073">
    <property type="entry name" value="GTP-bd"/>
</dbReference>
<proteinExistence type="predicted"/>
<dbReference type="Pfam" id="PF01926">
    <property type="entry name" value="MMR_HSR1"/>
    <property type="match status" value="1"/>
</dbReference>
<dbReference type="SUPFAM" id="SSF52540">
    <property type="entry name" value="P-loop containing nucleoside triphosphate hydrolases"/>
    <property type="match status" value="1"/>
</dbReference>
<dbReference type="GO" id="GO:0005737">
    <property type="term" value="C:cytoplasm"/>
    <property type="evidence" value="ECO:0007669"/>
    <property type="project" value="TreeGrafter"/>
</dbReference>
<accession>A0A645GYE4</accession>
<dbReference type="PANTHER" id="PTHR10229:SF0">
    <property type="entry name" value="GTP-BINDING PROTEIN 6-RELATED"/>
    <property type="match status" value="1"/>
</dbReference>
<dbReference type="GO" id="GO:0005525">
    <property type="term" value="F:GTP binding"/>
    <property type="evidence" value="ECO:0007669"/>
    <property type="project" value="InterPro"/>
</dbReference>
<comment type="caution">
    <text evidence="2">The sequence shown here is derived from an EMBL/GenBank/DDBJ whole genome shotgun (WGS) entry which is preliminary data.</text>
</comment>
<sequence length="199" mass="22032">MLFATLDTTTRAIELPDRRIISLTDTVGFIRKLPHDLVEAFKSTLEEVIYADVLVHVVDASSPDADDQAAAVDEVLEDLGAVNKPMILALNKVDLGLSMAGERLQVTQSDAESALAISARTGQNLEELLWTISRLLPQQYKTYDLLIPFSDQKQVSLVHAEGNVMEEDYVEEGTRLKAQLSDAMAGRLKEYIVEGQEEE</sequence>
<dbReference type="AlphaFoldDB" id="A0A645GYE4"/>
<organism evidence="2">
    <name type="scientific">bioreactor metagenome</name>
    <dbReference type="NCBI Taxonomy" id="1076179"/>
    <lineage>
        <taxon>unclassified sequences</taxon>
        <taxon>metagenomes</taxon>
        <taxon>ecological metagenomes</taxon>
    </lineage>
</organism>
<dbReference type="InterPro" id="IPR030394">
    <property type="entry name" value="G_HFLX_dom"/>
</dbReference>
<feature type="domain" description="Hflx-type G" evidence="1">
    <location>
        <begin position="1"/>
        <end position="140"/>
    </location>
</feature>
<reference evidence="2" key="1">
    <citation type="submission" date="2019-08" db="EMBL/GenBank/DDBJ databases">
        <authorList>
            <person name="Kucharzyk K."/>
            <person name="Murdoch R.W."/>
            <person name="Higgins S."/>
            <person name="Loffler F."/>
        </authorList>
    </citation>
    <scope>NUCLEOTIDE SEQUENCE</scope>
</reference>
<protein>
    <submittedName>
        <fullName evidence="2">GTPase HflX</fullName>
    </submittedName>
</protein>
<dbReference type="InterPro" id="IPR016496">
    <property type="entry name" value="GTPase_HflX"/>
</dbReference>
<gene>
    <name evidence="2" type="primary">hflX_41</name>
    <name evidence="2" type="ORF">SDC9_178230</name>
</gene>
<name>A0A645GYE4_9ZZZZ</name>
<dbReference type="EMBL" id="VSSQ01082007">
    <property type="protein sequence ID" value="MPN30759.1"/>
    <property type="molecule type" value="Genomic_DNA"/>
</dbReference>
<dbReference type="InterPro" id="IPR027417">
    <property type="entry name" value="P-loop_NTPase"/>
</dbReference>
<dbReference type="PROSITE" id="PS51705">
    <property type="entry name" value="G_HFLX"/>
    <property type="match status" value="1"/>
</dbReference>
<evidence type="ECO:0000313" key="2">
    <source>
        <dbReference type="EMBL" id="MPN30759.1"/>
    </source>
</evidence>